<dbReference type="Proteomes" id="UP001558713">
    <property type="component" value="Unassembled WGS sequence"/>
</dbReference>
<dbReference type="Pfam" id="PF04776">
    <property type="entry name" value="protein_MS5"/>
    <property type="match status" value="1"/>
</dbReference>
<name>A0ABD0ZU34_CARAN</name>
<dbReference type="PANTHER" id="PTHR31260">
    <property type="entry name" value="CYSTATIN/MONELLIN SUPERFAMILY PROTEIN"/>
    <property type="match status" value="1"/>
</dbReference>
<evidence type="ECO:0000313" key="2">
    <source>
        <dbReference type="EMBL" id="KAL1190915.1"/>
    </source>
</evidence>
<dbReference type="InterPro" id="IPR006462">
    <property type="entry name" value="MS5"/>
</dbReference>
<accession>A0ABD0ZU34</accession>
<comment type="caution">
    <text evidence="2">The sequence shown here is derived from an EMBL/GenBank/DDBJ whole genome shotgun (WGS) entry which is preliminary data.</text>
</comment>
<evidence type="ECO:0000313" key="3">
    <source>
        <dbReference type="Proteomes" id="UP001558713"/>
    </source>
</evidence>
<protein>
    <submittedName>
        <fullName evidence="2">Uncharacterized protein</fullName>
    </submittedName>
</protein>
<organism evidence="2 3">
    <name type="scientific">Cardamine amara subsp. amara</name>
    <dbReference type="NCBI Taxonomy" id="228776"/>
    <lineage>
        <taxon>Eukaryota</taxon>
        <taxon>Viridiplantae</taxon>
        <taxon>Streptophyta</taxon>
        <taxon>Embryophyta</taxon>
        <taxon>Tracheophyta</taxon>
        <taxon>Spermatophyta</taxon>
        <taxon>Magnoliopsida</taxon>
        <taxon>eudicotyledons</taxon>
        <taxon>Gunneridae</taxon>
        <taxon>Pentapetalae</taxon>
        <taxon>rosids</taxon>
        <taxon>malvids</taxon>
        <taxon>Brassicales</taxon>
        <taxon>Brassicaceae</taxon>
        <taxon>Cardamineae</taxon>
        <taxon>Cardamine</taxon>
    </lineage>
</organism>
<dbReference type="PANTHER" id="PTHR31260:SF39">
    <property type="entry name" value="BNAA09G28770D PROTEIN"/>
    <property type="match status" value="1"/>
</dbReference>
<dbReference type="EMBL" id="JBANAX010000865">
    <property type="protein sequence ID" value="KAL1190912.1"/>
    <property type="molecule type" value="Genomic_DNA"/>
</dbReference>
<reference evidence="2 3" key="1">
    <citation type="submission" date="2024-04" db="EMBL/GenBank/DDBJ databases">
        <title>Genome assembly C_amara_ONT_v2.</title>
        <authorList>
            <person name="Yant L."/>
            <person name="Moore C."/>
            <person name="Slenker M."/>
        </authorList>
    </citation>
    <scope>NUCLEOTIDE SEQUENCE [LARGE SCALE GENOMIC DNA]</scope>
    <source>
        <tissue evidence="2">Leaf</tissue>
    </source>
</reference>
<keyword evidence="3" id="KW-1185">Reference proteome</keyword>
<proteinExistence type="predicted"/>
<dbReference type="EMBL" id="JBANAX010000865">
    <property type="protein sequence ID" value="KAL1190915.1"/>
    <property type="molecule type" value="Genomic_DNA"/>
</dbReference>
<gene>
    <name evidence="1" type="ORF">V5N11_025652</name>
    <name evidence="2" type="ORF">V5N11_025655</name>
</gene>
<evidence type="ECO:0000313" key="1">
    <source>
        <dbReference type="EMBL" id="KAL1190912.1"/>
    </source>
</evidence>
<dbReference type="NCBIfam" id="TIGR01572">
    <property type="entry name" value="A_thl_para_3677"/>
    <property type="match status" value="1"/>
</dbReference>
<dbReference type="AlphaFoldDB" id="A0ABD0ZU34"/>
<sequence length="283" mass="32787">MSLRIESKEALEGDRYYHERTKCLKRLKRKRVEKYVGFDTSSTCEGGGRTLIKTICDDRWSPCRGLVRLYARMGLHRYNLLEGKNLQFCHVKKYNMTNHSAASSYYITLRAMDPARNERLTFQTLVSEKRYGHLILTSNIARPRGTNTEDGPLITECPKLSLPECPPEDLFENRKQFYVINESELQHNDWIRLYLELAVATSHRHTDHDLSNLKIVKVAIETTEQDPNEGSLNAINALVYIRYKDFCESRVGKDVDRIAIVRRTFKESKGGFILEGHNQVIKS</sequence>